<dbReference type="OrthoDB" id="9154689at2"/>
<dbReference type="RefSeq" id="WP_135206590.1">
    <property type="nucleotide sequence ID" value="NZ_SPVF01000104.1"/>
</dbReference>
<proteinExistence type="predicted"/>
<feature type="chain" id="PRO_5021185496" description="Transporter substrate-binding domain-containing protein" evidence="1">
    <location>
        <begin position="41"/>
        <end position="291"/>
    </location>
</feature>
<feature type="signal peptide" evidence="1">
    <location>
        <begin position="1"/>
        <end position="40"/>
    </location>
</feature>
<comment type="caution">
    <text evidence="2">The sequence shown here is derived from an EMBL/GenBank/DDBJ whole genome shotgun (WGS) entry which is preliminary data.</text>
</comment>
<dbReference type="EMBL" id="SPVF01000104">
    <property type="protein sequence ID" value="TFW22679.1"/>
    <property type="molecule type" value="Genomic_DNA"/>
</dbReference>
<evidence type="ECO:0000313" key="3">
    <source>
        <dbReference type="Proteomes" id="UP000298438"/>
    </source>
</evidence>
<dbReference type="SUPFAM" id="SSF53850">
    <property type="entry name" value="Periplasmic binding protein-like II"/>
    <property type="match status" value="1"/>
</dbReference>
<keyword evidence="3" id="KW-1185">Reference proteome</keyword>
<organism evidence="2 3">
    <name type="scientific">Zemynaea arenosa</name>
    <dbReference type="NCBI Taxonomy" id="2561931"/>
    <lineage>
        <taxon>Bacteria</taxon>
        <taxon>Pseudomonadati</taxon>
        <taxon>Pseudomonadota</taxon>
        <taxon>Betaproteobacteria</taxon>
        <taxon>Burkholderiales</taxon>
        <taxon>Oxalobacteraceae</taxon>
        <taxon>Telluria group</taxon>
        <taxon>Zemynaea</taxon>
    </lineage>
</organism>
<accession>A0A4Y9SLN6</accession>
<sequence>MRGLLSLRLPLRSRWHLRARGMAALGTFLCAATLSGVASATDRGAAAKQAPPPAPAEACPPEVRVSFPNFEVLPFLVGSDTIEAKPGLLIEWVRKALARTGCPSTGVVMQRRPPNRQIAEMRMGRIDILPGFVYGQDLARDMAYPPRHLAMMVDTMSLYARADDQGIKWDGQQLVAPGLRVGTSTGGAQTGEFGQRYHWNMELAATPLVNLRKLIARRVDVILEPDVVMAPYMATSEGKQVRRLAPPVHSSPRYAPVRNEFAQRYPEFTRKFWLETCRESRSYFTTMPACR</sequence>
<evidence type="ECO:0008006" key="4">
    <source>
        <dbReference type="Google" id="ProtNLM"/>
    </source>
</evidence>
<dbReference type="AlphaFoldDB" id="A0A4Y9SLN6"/>
<name>A0A4Y9SLN6_9BURK</name>
<keyword evidence="1" id="KW-0732">Signal</keyword>
<gene>
    <name evidence="2" type="ORF">E4L96_07490</name>
</gene>
<reference evidence="2 3" key="1">
    <citation type="submission" date="2019-03" db="EMBL/GenBank/DDBJ databases">
        <title>Draft Genome Sequence of Massilia arenosa sp. nov., a Novel Massilia Species Isolated from a Sandy-loam Maize Soil.</title>
        <authorList>
            <person name="Raths R."/>
            <person name="Peta V."/>
            <person name="Bucking H."/>
        </authorList>
    </citation>
    <scope>NUCLEOTIDE SEQUENCE [LARGE SCALE GENOMIC DNA]</scope>
    <source>
        <strain evidence="2 3">MC02</strain>
    </source>
</reference>
<dbReference type="Proteomes" id="UP000298438">
    <property type="component" value="Unassembled WGS sequence"/>
</dbReference>
<evidence type="ECO:0000256" key="1">
    <source>
        <dbReference type="SAM" id="SignalP"/>
    </source>
</evidence>
<dbReference type="Gene3D" id="3.40.190.10">
    <property type="entry name" value="Periplasmic binding protein-like II"/>
    <property type="match status" value="2"/>
</dbReference>
<evidence type="ECO:0000313" key="2">
    <source>
        <dbReference type="EMBL" id="TFW22679.1"/>
    </source>
</evidence>
<protein>
    <recommendedName>
        <fullName evidence="4">Transporter substrate-binding domain-containing protein</fullName>
    </recommendedName>
</protein>